<comment type="caution">
    <text evidence="3">The sequence shown here is derived from an EMBL/GenBank/DDBJ whole genome shotgun (WGS) entry which is preliminary data.</text>
</comment>
<dbReference type="Gene3D" id="2.30.110.10">
    <property type="entry name" value="Electron Transport, Fmn-binding Protein, Chain A"/>
    <property type="match status" value="1"/>
</dbReference>
<sequence length="136" mass="14855">MNAADAADAQSEEAKPAPRVLTDAELDALLQEQQFGVLATVKRSGHPHLSTVVYRWDPEERTVRVSATKDRLKVRHIGRDPHVALHVYGPDVWSFAVVEGEATVVPDPGGETEDRVTIELRAARLYGTALDFPSGS</sequence>
<organism evidence="3 4">
    <name type="scientific">Streptomyces albiaxialis</name>
    <dbReference type="NCBI Taxonomy" id="329523"/>
    <lineage>
        <taxon>Bacteria</taxon>
        <taxon>Bacillati</taxon>
        <taxon>Actinomycetota</taxon>
        <taxon>Actinomycetes</taxon>
        <taxon>Kitasatosporales</taxon>
        <taxon>Streptomycetaceae</taxon>
        <taxon>Streptomyces</taxon>
    </lineage>
</organism>
<dbReference type="NCBIfam" id="TIGR03618">
    <property type="entry name" value="Rv1155_F420"/>
    <property type="match status" value="1"/>
</dbReference>
<reference evidence="4" key="1">
    <citation type="journal article" date="2019" name="Int. J. Syst. Evol. Microbiol.">
        <title>The Global Catalogue of Microorganisms (GCM) 10K type strain sequencing project: providing services to taxonomists for standard genome sequencing and annotation.</title>
        <authorList>
            <consortium name="The Broad Institute Genomics Platform"/>
            <consortium name="The Broad Institute Genome Sequencing Center for Infectious Disease"/>
            <person name="Wu L."/>
            <person name="Ma J."/>
        </authorList>
    </citation>
    <scope>NUCLEOTIDE SEQUENCE [LARGE SCALE GENOMIC DNA]</scope>
    <source>
        <strain evidence="4">JCM 15478</strain>
    </source>
</reference>
<accession>A0ABP5IQX0</accession>
<dbReference type="InterPro" id="IPR019920">
    <property type="entry name" value="F420-binding_dom_put"/>
</dbReference>
<keyword evidence="4" id="KW-1185">Reference proteome</keyword>
<dbReference type="SUPFAM" id="SSF50475">
    <property type="entry name" value="FMN-binding split barrel"/>
    <property type="match status" value="1"/>
</dbReference>
<keyword evidence="1" id="KW-0560">Oxidoreductase</keyword>
<dbReference type="PANTHER" id="PTHR35176">
    <property type="entry name" value="HEME OXYGENASE HI_0854-RELATED"/>
    <property type="match status" value="1"/>
</dbReference>
<evidence type="ECO:0000313" key="3">
    <source>
        <dbReference type="EMBL" id="GAA2105030.1"/>
    </source>
</evidence>
<dbReference type="PANTHER" id="PTHR35176:SF6">
    <property type="entry name" value="HEME OXYGENASE HI_0854-RELATED"/>
    <property type="match status" value="1"/>
</dbReference>
<dbReference type="InterPro" id="IPR012349">
    <property type="entry name" value="Split_barrel_FMN-bd"/>
</dbReference>
<evidence type="ECO:0000256" key="1">
    <source>
        <dbReference type="ARBA" id="ARBA00023002"/>
    </source>
</evidence>
<name>A0ABP5IQX0_9ACTN</name>
<evidence type="ECO:0000259" key="2">
    <source>
        <dbReference type="Pfam" id="PF01243"/>
    </source>
</evidence>
<protein>
    <submittedName>
        <fullName evidence="3">TIGR03618 family F420-dependent PPOX class oxidoreductase</fullName>
    </submittedName>
</protein>
<dbReference type="InterPro" id="IPR011576">
    <property type="entry name" value="Pyridox_Oxase_N"/>
</dbReference>
<dbReference type="Pfam" id="PF01243">
    <property type="entry name" value="PNPOx_N"/>
    <property type="match status" value="1"/>
</dbReference>
<evidence type="ECO:0000313" key="4">
    <source>
        <dbReference type="Proteomes" id="UP001500016"/>
    </source>
</evidence>
<dbReference type="EMBL" id="BAAAPE010000032">
    <property type="protein sequence ID" value="GAA2105030.1"/>
    <property type="molecule type" value="Genomic_DNA"/>
</dbReference>
<dbReference type="RefSeq" id="WP_344535838.1">
    <property type="nucleotide sequence ID" value="NZ_BAAAPE010000032.1"/>
</dbReference>
<feature type="domain" description="Pyridoxamine 5'-phosphate oxidase N-terminal" evidence="2">
    <location>
        <begin position="23"/>
        <end position="108"/>
    </location>
</feature>
<dbReference type="Proteomes" id="UP001500016">
    <property type="component" value="Unassembled WGS sequence"/>
</dbReference>
<dbReference type="InterPro" id="IPR052019">
    <property type="entry name" value="F420H2_bilvrd_red/Heme_oxyg"/>
</dbReference>
<proteinExistence type="predicted"/>
<gene>
    <name evidence="3" type="ORF">GCM10009801_81120</name>
</gene>